<dbReference type="Pfam" id="PF12169">
    <property type="entry name" value="DNA_pol3_gamma3"/>
    <property type="match status" value="1"/>
</dbReference>
<dbReference type="InterPro" id="IPR008921">
    <property type="entry name" value="DNA_pol3_clamp-load_cplx_C"/>
</dbReference>
<keyword evidence="9 11" id="KW-0239">DNA-directed DNA polymerase</keyword>
<keyword evidence="5" id="KW-0479">Metal-binding</keyword>
<comment type="function">
    <text evidence="11">DNA polymerase III is a complex, multichain enzyme responsible for most of the replicative synthesis in bacteria. This DNA polymerase also exhibits 3' to 5' exonuclease activity.</text>
</comment>
<evidence type="ECO:0000256" key="6">
    <source>
        <dbReference type="ARBA" id="ARBA00022741"/>
    </source>
</evidence>
<accession>L1NC89</accession>
<evidence type="ECO:0000256" key="11">
    <source>
        <dbReference type="RuleBase" id="RU364063"/>
    </source>
</evidence>
<keyword evidence="4 11" id="KW-0235">DNA replication</keyword>
<dbReference type="HOGENOM" id="CLU_006229_0_2_10"/>
<dbReference type="NCBIfam" id="NF011531">
    <property type="entry name" value="PRK14971.1"/>
    <property type="match status" value="1"/>
</dbReference>
<dbReference type="Gene3D" id="1.10.8.60">
    <property type="match status" value="1"/>
</dbReference>
<comment type="subunit">
    <text evidence="11">DNA polymerase III contains a core (composed of alpha, epsilon and theta chains) that associates with a tau subunit. This core dimerizes to form the POLIII' complex. PolIII' associates with the gamma complex (composed of gamma, delta, delta', psi and chi chains) and with the beta chain to form the complete DNA polymerase III complex.</text>
</comment>
<dbReference type="EMBL" id="AMEQ01000029">
    <property type="protein sequence ID" value="EKY01144.1"/>
    <property type="molecule type" value="Genomic_DNA"/>
</dbReference>
<reference evidence="14 15" key="1">
    <citation type="submission" date="2012-05" db="EMBL/GenBank/DDBJ databases">
        <authorList>
            <person name="Weinstock G."/>
            <person name="Sodergren E."/>
            <person name="Lobos E.A."/>
            <person name="Fulton L."/>
            <person name="Fulton R."/>
            <person name="Courtney L."/>
            <person name="Fronick C."/>
            <person name="O'Laughlin M."/>
            <person name="Godfrey J."/>
            <person name="Wilson R.M."/>
            <person name="Miner T."/>
            <person name="Farmer C."/>
            <person name="Delehaunty K."/>
            <person name="Cordes M."/>
            <person name="Minx P."/>
            <person name="Tomlinson C."/>
            <person name="Chen J."/>
            <person name="Wollam A."/>
            <person name="Pepin K.H."/>
            <person name="Bhonagiri V."/>
            <person name="Zhang X."/>
            <person name="Suruliraj S."/>
            <person name="Warren W."/>
            <person name="Mitreva M."/>
            <person name="Mardis E.R."/>
            <person name="Wilson R.K."/>
        </authorList>
    </citation>
    <scope>NUCLEOTIDE SEQUENCE [LARGE SCALE GENOMIC DNA]</scope>
    <source>
        <strain evidence="14 15">F0037</strain>
    </source>
</reference>
<dbReference type="SUPFAM" id="SSF52540">
    <property type="entry name" value="P-loop containing nucleoside triphosphate hydrolases"/>
    <property type="match status" value="1"/>
</dbReference>
<evidence type="ECO:0000313" key="14">
    <source>
        <dbReference type="EMBL" id="EKY01144.1"/>
    </source>
</evidence>
<dbReference type="InterPro" id="IPR050238">
    <property type="entry name" value="DNA_Rep/Repair_Clamp_Loader"/>
</dbReference>
<keyword evidence="8 11" id="KW-0067">ATP-binding</keyword>
<dbReference type="InterPro" id="IPR045085">
    <property type="entry name" value="HLD_clamp_pol_III_gamma_tau"/>
</dbReference>
<dbReference type="GO" id="GO:0005524">
    <property type="term" value="F:ATP binding"/>
    <property type="evidence" value="ECO:0007669"/>
    <property type="project" value="UniProtKB-KW"/>
</dbReference>
<evidence type="ECO:0000256" key="7">
    <source>
        <dbReference type="ARBA" id="ARBA00022833"/>
    </source>
</evidence>
<evidence type="ECO:0000256" key="1">
    <source>
        <dbReference type="ARBA" id="ARBA00006360"/>
    </source>
</evidence>
<keyword evidence="7" id="KW-0862">Zinc</keyword>
<evidence type="ECO:0000313" key="15">
    <source>
        <dbReference type="Proteomes" id="UP000010408"/>
    </source>
</evidence>
<dbReference type="AlphaFoldDB" id="L1NC89"/>
<dbReference type="STRING" id="1127696.HMPREF9134_01050"/>
<protein>
    <recommendedName>
        <fullName evidence="11">DNA polymerase III subunit gamma/tau</fullName>
        <ecNumber evidence="11">2.7.7.7</ecNumber>
    </recommendedName>
</protein>
<dbReference type="InterPro" id="IPR003593">
    <property type="entry name" value="AAA+_ATPase"/>
</dbReference>
<comment type="catalytic activity">
    <reaction evidence="10 11">
        <text>DNA(n) + a 2'-deoxyribonucleoside 5'-triphosphate = DNA(n+1) + diphosphate</text>
        <dbReference type="Rhea" id="RHEA:22508"/>
        <dbReference type="Rhea" id="RHEA-COMP:17339"/>
        <dbReference type="Rhea" id="RHEA-COMP:17340"/>
        <dbReference type="ChEBI" id="CHEBI:33019"/>
        <dbReference type="ChEBI" id="CHEBI:61560"/>
        <dbReference type="ChEBI" id="CHEBI:173112"/>
        <dbReference type="EC" id="2.7.7.7"/>
    </reaction>
</comment>
<proteinExistence type="inferred from homology"/>
<evidence type="ECO:0000256" key="4">
    <source>
        <dbReference type="ARBA" id="ARBA00022705"/>
    </source>
</evidence>
<comment type="caution">
    <text evidence="14">The sequence shown here is derived from an EMBL/GenBank/DDBJ whole genome shotgun (WGS) entry which is preliminary data.</text>
</comment>
<dbReference type="eggNOG" id="COG2812">
    <property type="taxonomic scope" value="Bacteria"/>
</dbReference>
<dbReference type="Gene3D" id="3.40.50.300">
    <property type="entry name" value="P-loop containing nucleotide triphosphate hydrolases"/>
    <property type="match status" value="1"/>
</dbReference>
<dbReference type="InterPro" id="IPR022754">
    <property type="entry name" value="DNA_pol_III_gamma-3"/>
</dbReference>
<dbReference type="SMART" id="SM00382">
    <property type="entry name" value="AAA"/>
    <property type="match status" value="1"/>
</dbReference>
<name>L1NC89_9PORP</name>
<dbReference type="EC" id="2.7.7.7" evidence="11"/>
<feature type="compositionally biased region" description="Pro residues" evidence="12">
    <location>
        <begin position="412"/>
        <end position="440"/>
    </location>
</feature>
<dbReference type="InterPro" id="IPR012763">
    <property type="entry name" value="DNA_pol_III_sug/sutau_N"/>
</dbReference>
<dbReference type="PATRIC" id="fig|1127696.3.peg.951"/>
<dbReference type="PANTHER" id="PTHR11669:SF0">
    <property type="entry name" value="PROTEIN STICHEL-LIKE 2"/>
    <property type="match status" value="1"/>
</dbReference>
<dbReference type="SUPFAM" id="SSF48019">
    <property type="entry name" value="post-AAA+ oligomerization domain-like"/>
    <property type="match status" value="1"/>
</dbReference>
<gene>
    <name evidence="11" type="primary">dnaX</name>
    <name evidence="14" type="ORF">HMPREF9134_01050</name>
</gene>
<dbReference type="GO" id="GO:0003677">
    <property type="term" value="F:DNA binding"/>
    <property type="evidence" value="ECO:0007669"/>
    <property type="project" value="InterPro"/>
</dbReference>
<keyword evidence="3 11" id="KW-0548">Nucleotidyltransferase</keyword>
<evidence type="ECO:0000256" key="2">
    <source>
        <dbReference type="ARBA" id="ARBA00022679"/>
    </source>
</evidence>
<evidence type="ECO:0000256" key="3">
    <source>
        <dbReference type="ARBA" id="ARBA00022695"/>
    </source>
</evidence>
<dbReference type="Pfam" id="PF22608">
    <property type="entry name" value="DNAX_ATPase_lid"/>
    <property type="match status" value="1"/>
</dbReference>
<dbReference type="InterPro" id="IPR027417">
    <property type="entry name" value="P-loop_NTPase"/>
</dbReference>
<feature type="region of interest" description="Disordered" evidence="12">
    <location>
        <begin position="368"/>
        <end position="481"/>
    </location>
</feature>
<dbReference type="PANTHER" id="PTHR11669">
    <property type="entry name" value="REPLICATION FACTOR C / DNA POLYMERASE III GAMMA-TAU SUBUNIT"/>
    <property type="match status" value="1"/>
</dbReference>
<evidence type="ECO:0000256" key="5">
    <source>
        <dbReference type="ARBA" id="ARBA00022723"/>
    </source>
</evidence>
<dbReference type="GO" id="GO:0009360">
    <property type="term" value="C:DNA polymerase III complex"/>
    <property type="evidence" value="ECO:0007669"/>
    <property type="project" value="InterPro"/>
</dbReference>
<sequence length="599" mass="65847">MAENYIVSARKYRPDSFQSIVGQGAMASTLRTAVQQGRLAHAYLFCGPRGVGKTTAARVLAKTINCMHLSPEGEACNECESCRAFNEGRSFNIFELDAASNNSVEDIRQLTEQVGMPPALGKYKVYIIDEVHMLSVTAFNAFLKTLEEPPSYAIFILATTEKHKILPTILSRCQIYDFKRITVQDITRHLQYVATSEGIEADETALGLIAEKADGGMRDALSMFDRISSFAGGKITYEHALESLNVLDYAYFIRAFDLLLAGDYRSLLLLLDELLGKGFEGQTILSGLAAFARDLLVVQHPGTSSLLEKPDRVTAEYVALASRCTAPQLFAAIRALVQADQQYRGATNKRLLIELTLLGLVPVFHSEGELTPTPSSSPKPAVTSAPTAPKVTTQASPTPSPQPTSPASAQPVPQPQPTPPTPPPPAPTPSPQPPITPPPTNHSTGQPRQLFGRRRSVQEGAGETQQREVSEAKEESEPFTEQDLQRAYVRFVEQELSSEQVICRNILHAELPALTGEREAELALPPGNAIRDAVEAVQPQLLTFLRRTLRNSHLTLTLREKNKQEQALVALTPEDRMKKLIEINPEVQRLKDELQLRLS</sequence>
<keyword evidence="6 11" id="KW-0547">Nucleotide-binding</keyword>
<dbReference type="RefSeq" id="WP_005469561.1">
    <property type="nucleotide sequence ID" value="NZ_KB291047.1"/>
</dbReference>
<organism evidence="14 15">
    <name type="scientific">Porphyromonas catoniae F0037</name>
    <dbReference type="NCBI Taxonomy" id="1127696"/>
    <lineage>
        <taxon>Bacteria</taxon>
        <taxon>Pseudomonadati</taxon>
        <taxon>Bacteroidota</taxon>
        <taxon>Bacteroidia</taxon>
        <taxon>Bacteroidales</taxon>
        <taxon>Porphyromonadaceae</taxon>
        <taxon>Porphyromonas</taxon>
    </lineage>
</organism>
<dbReference type="Pfam" id="PF13177">
    <property type="entry name" value="DNA_pol3_delta2"/>
    <property type="match status" value="1"/>
</dbReference>
<dbReference type="Proteomes" id="UP000010408">
    <property type="component" value="Unassembled WGS sequence"/>
</dbReference>
<evidence type="ECO:0000256" key="12">
    <source>
        <dbReference type="SAM" id="MobiDB-lite"/>
    </source>
</evidence>
<dbReference type="NCBIfam" id="NF004046">
    <property type="entry name" value="PRK05563.1"/>
    <property type="match status" value="1"/>
</dbReference>
<feature type="domain" description="AAA+ ATPase" evidence="13">
    <location>
        <begin position="39"/>
        <end position="182"/>
    </location>
</feature>
<dbReference type="FunFam" id="3.40.50.300:FF:000014">
    <property type="entry name" value="DNA polymerase III subunit gamma/tau"/>
    <property type="match status" value="1"/>
</dbReference>
<dbReference type="GO" id="GO:0006261">
    <property type="term" value="P:DNA-templated DNA replication"/>
    <property type="evidence" value="ECO:0007669"/>
    <property type="project" value="TreeGrafter"/>
</dbReference>
<dbReference type="Gene3D" id="1.20.272.10">
    <property type="match status" value="1"/>
</dbReference>
<evidence type="ECO:0000256" key="10">
    <source>
        <dbReference type="ARBA" id="ARBA00049244"/>
    </source>
</evidence>
<evidence type="ECO:0000256" key="9">
    <source>
        <dbReference type="ARBA" id="ARBA00022932"/>
    </source>
</evidence>
<feature type="compositionally biased region" description="Basic and acidic residues" evidence="12">
    <location>
        <begin position="465"/>
        <end position="476"/>
    </location>
</feature>
<dbReference type="GO" id="GO:0003887">
    <property type="term" value="F:DNA-directed DNA polymerase activity"/>
    <property type="evidence" value="ECO:0007669"/>
    <property type="project" value="UniProtKB-KW"/>
</dbReference>
<comment type="similarity">
    <text evidence="1 11">Belongs to the DnaX/STICHEL family.</text>
</comment>
<evidence type="ECO:0000256" key="8">
    <source>
        <dbReference type="ARBA" id="ARBA00022840"/>
    </source>
</evidence>
<dbReference type="GO" id="GO:0046872">
    <property type="term" value="F:metal ion binding"/>
    <property type="evidence" value="ECO:0007669"/>
    <property type="project" value="UniProtKB-KW"/>
</dbReference>
<dbReference type="CDD" id="cd18137">
    <property type="entry name" value="HLD_clamp_pol_III_gamma_tau"/>
    <property type="match status" value="1"/>
</dbReference>
<dbReference type="PRINTS" id="PR01217">
    <property type="entry name" value="PRICHEXTENSN"/>
</dbReference>
<keyword evidence="2 11" id="KW-0808">Transferase</keyword>
<dbReference type="NCBIfam" id="TIGR02397">
    <property type="entry name" value="dnaX_nterm"/>
    <property type="match status" value="1"/>
</dbReference>
<evidence type="ECO:0000259" key="13">
    <source>
        <dbReference type="SMART" id="SM00382"/>
    </source>
</evidence>
<dbReference type="CDD" id="cd00009">
    <property type="entry name" value="AAA"/>
    <property type="match status" value="1"/>
</dbReference>
<dbReference type="FunFam" id="1.10.8.60:FF:000013">
    <property type="entry name" value="DNA polymerase III subunit gamma/tau"/>
    <property type="match status" value="1"/>
</dbReference>